<evidence type="ECO:0000313" key="2">
    <source>
        <dbReference type="Proteomes" id="UP001255246"/>
    </source>
</evidence>
<dbReference type="EMBL" id="JAVRHR010000008">
    <property type="protein sequence ID" value="MDT0608614.1"/>
    <property type="molecule type" value="Genomic_DNA"/>
</dbReference>
<dbReference type="RefSeq" id="WP_311353350.1">
    <property type="nucleotide sequence ID" value="NZ_JAVRHR010000008.1"/>
</dbReference>
<comment type="caution">
    <text evidence="1">The sequence shown here is derived from an EMBL/GenBank/DDBJ whole genome shotgun (WGS) entry which is preliminary data.</text>
</comment>
<sequence length="681" mass="71974">MRTLICFLTVCLLAVTQGFSQVKIGDNPQNIDASSVLELESASRVLVITRLSASEMNSITPLRGALVYNTDEQCVFYYNGSQWVNVCTEENTTNVSFELVGEELVLTDSDGNSVSVPLEGVGEQSFTAEPIVNFRETIIITQTGNTFNFEVDQITGENIADSTIQGVDFAPESITQDKIAQDAIGTSELQDNAVTDMDIDFFGPDAVTLSDFDNDAGFLTISAEPDNAIVNNFGAFYDDSSLQTHIADDGDLSDQNEIQNASEVEVTPNGNLGSNNVQTALEELQVDIDDLNAGAGNTDEQELSTNGNPGNISIDNGNTIVLNVEDGDADDTNEIQDGDEVNIDPITGITGGNVQLALEELQVGIDNLNAGGGNTDEQDLTNVLTQGNNAEGLQIENLQDPDDDQDAATKRYVDNEIAALPAGSDNQNLANVLGQGNNANSITITNLPAPIANSDAATKQYVDDEITALPAGSDNQNLANVLGQGNNAGGLQIENLLDPDEDQDAATKKYVDDEITALPVGSDNQDLANVLSRGNNANLFTITNLPAPVANSDAATKQYVDDEITALPAGSDNQNLANVLGQGNNAGGSQIENLLDPDDDQDAATKKYVDDNIVAAGGGVPTDELITNFALGATTLTITEDGINWPIDLDPTFVTEAELALYTTDWANLTGVPADFADDVD</sequence>
<reference evidence="1 2" key="1">
    <citation type="submission" date="2023-09" db="EMBL/GenBank/DDBJ databases">
        <authorList>
            <person name="Rey-Velasco X."/>
        </authorList>
    </citation>
    <scope>NUCLEOTIDE SEQUENCE [LARGE SCALE GENOMIC DNA]</scope>
    <source>
        <strain evidence="1 2">F388</strain>
    </source>
</reference>
<keyword evidence="2" id="KW-1185">Reference proteome</keyword>
<accession>A0ABU3AEK5</accession>
<feature type="non-terminal residue" evidence="1">
    <location>
        <position position="681"/>
    </location>
</feature>
<dbReference type="Proteomes" id="UP001255246">
    <property type="component" value="Unassembled WGS sequence"/>
</dbReference>
<evidence type="ECO:0000313" key="1">
    <source>
        <dbReference type="EMBL" id="MDT0608614.1"/>
    </source>
</evidence>
<gene>
    <name evidence="1" type="ORF">RM706_16360</name>
</gene>
<evidence type="ECO:0008006" key="3">
    <source>
        <dbReference type="Google" id="ProtNLM"/>
    </source>
</evidence>
<proteinExistence type="predicted"/>
<organism evidence="1 2">
    <name type="scientific">Croceitalea rosinachiae</name>
    <dbReference type="NCBI Taxonomy" id="3075596"/>
    <lineage>
        <taxon>Bacteria</taxon>
        <taxon>Pseudomonadati</taxon>
        <taxon>Bacteroidota</taxon>
        <taxon>Flavobacteriia</taxon>
        <taxon>Flavobacteriales</taxon>
        <taxon>Flavobacteriaceae</taxon>
        <taxon>Croceitalea</taxon>
    </lineage>
</organism>
<name>A0ABU3AEK5_9FLAO</name>
<protein>
    <recommendedName>
        <fullName evidence="3">FecR family protein</fullName>
    </recommendedName>
</protein>